<reference evidence="14 15" key="1">
    <citation type="submission" date="2015-06" db="EMBL/GenBank/DDBJ databases">
        <authorList>
            <person name="Wibberg Daniel"/>
        </authorList>
    </citation>
    <scope>NUCLEOTIDE SEQUENCE [LARGE SCALE GENOMIC DNA]</scope>
    <source>
        <strain evidence="14 15">T3/55T</strain>
    </source>
</reference>
<keyword evidence="3" id="KW-1003">Cell membrane</keyword>
<evidence type="ECO:0000256" key="11">
    <source>
        <dbReference type="SAM" id="Phobius"/>
    </source>
</evidence>
<dbReference type="Pfam" id="PF00571">
    <property type="entry name" value="CBS"/>
    <property type="match status" value="2"/>
</dbReference>
<dbReference type="SUPFAM" id="SSF54631">
    <property type="entry name" value="CBS-domain pair"/>
    <property type="match status" value="1"/>
</dbReference>
<dbReference type="InterPro" id="IPR000644">
    <property type="entry name" value="CBS_dom"/>
</dbReference>
<keyword evidence="15" id="KW-1185">Reference proteome</keyword>
<dbReference type="InterPro" id="IPR044751">
    <property type="entry name" value="Ion_transp-like_CBS"/>
</dbReference>
<evidence type="ECO:0000259" key="12">
    <source>
        <dbReference type="PROSITE" id="PS51371"/>
    </source>
</evidence>
<dbReference type="InterPro" id="IPR002550">
    <property type="entry name" value="CNNM"/>
</dbReference>
<feature type="transmembrane region" description="Helical" evidence="11">
    <location>
        <begin position="123"/>
        <end position="145"/>
    </location>
</feature>
<dbReference type="SUPFAM" id="SSF56176">
    <property type="entry name" value="FAD-binding/transporter-associated domain-like"/>
    <property type="match status" value="1"/>
</dbReference>
<dbReference type="RefSeq" id="WP_103202878.1">
    <property type="nucleotide sequence ID" value="NZ_CVTD020000016.1"/>
</dbReference>
<dbReference type="GO" id="GO:0050660">
    <property type="term" value="F:flavin adenine dinucleotide binding"/>
    <property type="evidence" value="ECO:0007669"/>
    <property type="project" value="InterPro"/>
</dbReference>
<dbReference type="Gene3D" id="3.30.465.10">
    <property type="match status" value="1"/>
</dbReference>
<feature type="transmembrane region" description="Helical" evidence="11">
    <location>
        <begin position="90"/>
        <end position="111"/>
    </location>
</feature>
<dbReference type="PANTHER" id="PTHR22777:SF32">
    <property type="entry name" value="UPF0053 INNER MEMBRANE PROTEIN YFJD"/>
    <property type="match status" value="1"/>
</dbReference>
<organism evidence="14 15">
    <name type="scientific">Herbinix hemicellulosilytica</name>
    <dbReference type="NCBI Taxonomy" id="1564487"/>
    <lineage>
        <taxon>Bacteria</taxon>
        <taxon>Bacillati</taxon>
        <taxon>Bacillota</taxon>
        <taxon>Clostridia</taxon>
        <taxon>Lachnospirales</taxon>
        <taxon>Lachnospiraceae</taxon>
        <taxon>Herbinix</taxon>
    </lineage>
</organism>
<evidence type="ECO:0000256" key="3">
    <source>
        <dbReference type="ARBA" id="ARBA00022475"/>
    </source>
</evidence>
<keyword evidence="6 10" id="KW-1133">Transmembrane helix</keyword>
<keyword evidence="4 10" id="KW-0812">Transmembrane</keyword>
<evidence type="ECO:0000256" key="5">
    <source>
        <dbReference type="ARBA" id="ARBA00022737"/>
    </source>
</evidence>
<accession>A0A0H5SI61</accession>
<dbReference type="Pfam" id="PF01595">
    <property type="entry name" value="CNNM"/>
    <property type="match status" value="1"/>
</dbReference>
<dbReference type="GO" id="GO:0005886">
    <property type="term" value="C:plasma membrane"/>
    <property type="evidence" value="ECO:0007669"/>
    <property type="project" value="UniProtKB-SubCell"/>
</dbReference>
<feature type="domain" description="CBS" evidence="12">
    <location>
        <begin position="208"/>
        <end position="267"/>
    </location>
</feature>
<evidence type="ECO:0000313" key="15">
    <source>
        <dbReference type="Proteomes" id="UP000236497"/>
    </source>
</evidence>
<dbReference type="InterPro" id="IPR016169">
    <property type="entry name" value="FAD-bd_PCMH_sub2"/>
</dbReference>
<feature type="transmembrane region" description="Helical" evidence="11">
    <location>
        <begin position="6"/>
        <end position="29"/>
    </location>
</feature>
<evidence type="ECO:0000256" key="1">
    <source>
        <dbReference type="ARBA" id="ARBA00004651"/>
    </source>
</evidence>
<dbReference type="OrthoDB" id="9798188at2"/>
<dbReference type="InterPro" id="IPR046342">
    <property type="entry name" value="CBS_dom_sf"/>
</dbReference>
<sequence length="425" mass="47334">MDSGEAARAVILLILILLSAFFSGIQSAFNEVNRLRLRSLADDDERGAKYALTLLEKPGKLHTALLICIYTANISAAALTVSTINNIADGKWVGIATGILILIILLFVDVTQKSLSCIRAEKFVLGVAGSVLLLTKLLTPLVFIIQKICGGILKLFKIEYNEKTDSLPDDELRTILEAGDEDGGLESEERKMIANVVDFKDSLVKDVMVPRIDMAFASADLSYDELVEAFAADKYTRLPVYSESRDNVIGIVNLKDLFFYNGSKEDFNILDIMREPYFTYEFKKTSELLIEMRRESIALSIVLDEYGATAGLVTIEDLLEEIVGEIRDEYDFDEEDCIKSISDNEYIVDGNTKLDEINEALGLNIESDDYDSIAGHIIFLLDHLPEEGETVIDNNVTYTVAAVDKNRIDKVHIQINKDNNLGSKE</sequence>
<dbReference type="CDD" id="cd04590">
    <property type="entry name" value="CBS_pair_CorC_HlyC_assoc"/>
    <property type="match status" value="1"/>
</dbReference>
<dbReference type="PANTHER" id="PTHR22777">
    <property type="entry name" value="HEMOLYSIN-RELATED"/>
    <property type="match status" value="1"/>
</dbReference>
<evidence type="ECO:0000256" key="9">
    <source>
        <dbReference type="PROSITE-ProRule" id="PRU00703"/>
    </source>
</evidence>
<keyword evidence="8 10" id="KW-0472">Membrane</keyword>
<name>A0A0H5SI61_HERHM</name>
<evidence type="ECO:0000259" key="13">
    <source>
        <dbReference type="PROSITE" id="PS51846"/>
    </source>
</evidence>
<dbReference type="InterPro" id="IPR036318">
    <property type="entry name" value="FAD-bd_PCMH-like_sf"/>
</dbReference>
<feature type="transmembrane region" description="Helical" evidence="11">
    <location>
        <begin position="64"/>
        <end position="84"/>
    </location>
</feature>
<dbReference type="PROSITE" id="PS51371">
    <property type="entry name" value="CBS"/>
    <property type="match status" value="2"/>
</dbReference>
<dbReference type="Proteomes" id="UP000236497">
    <property type="component" value="Unassembled WGS sequence"/>
</dbReference>
<evidence type="ECO:0000256" key="7">
    <source>
        <dbReference type="ARBA" id="ARBA00023122"/>
    </source>
</evidence>
<dbReference type="AlphaFoldDB" id="A0A0H5SI61"/>
<dbReference type="Pfam" id="PF03471">
    <property type="entry name" value="CorC_HlyC"/>
    <property type="match status" value="1"/>
</dbReference>
<evidence type="ECO:0008006" key="16">
    <source>
        <dbReference type="Google" id="ProtNLM"/>
    </source>
</evidence>
<dbReference type="SMART" id="SM01091">
    <property type="entry name" value="CorC_HlyC"/>
    <property type="match status" value="1"/>
</dbReference>
<dbReference type="Gene3D" id="3.10.580.10">
    <property type="entry name" value="CBS-domain"/>
    <property type="match status" value="1"/>
</dbReference>
<proteinExistence type="inferred from homology"/>
<evidence type="ECO:0000313" key="14">
    <source>
        <dbReference type="EMBL" id="CRZ34775.1"/>
    </source>
</evidence>
<dbReference type="PROSITE" id="PS51846">
    <property type="entry name" value="CNNM"/>
    <property type="match status" value="1"/>
</dbReference>
<protein>
    <recommendedName>
        <fullName evidence="16">CBS domain containing-hemolysin-like protein</fullName>
    </recommendedName>
</protein>
<evidence type="ECO:0000256" key="8">
    <source>
        <dbReference type="ARBA" id="ARBA00023136"/>
    </source>
</evidence>
<feature type="domain" description="CBS" evidence="12">
    <location>
        <begin position="272"/>
        <end position="329"/>
    </location>
</feature>
<evidence type="ECO:0000256" key="4">
    <source>
        <dbReference type="ARBA" id="ARBA00022692"/>
    </source>
</evidence>
<feature type="domain" description="CNNM transmembrane" evidence="13">
    <location>
        <begin position="1"/>
        <end position="189"/>
    </location>
</feature>
<dbReference type="FunFam" id="3.10.580.10:FF:000002">
    <property type="entry name" value="Magnesium/cobalt efflux protein CorC"/>
    <property type="match status" value="1"/>
</dbReference>
<evidence type="ECO:0000256" key="10">
    <source>
        <dbReference type="PROSITE-ProRule" id="PRU01193"/>
    </source>
</evidence>
<dbReference type="InterPro" id="IPR005170">
    <property type="entry name" value="Transptr-assoc_dom"/>
</dbReference>
<evidence type="ECO:0000256" key="2">
    <source>
        <dbReference type="ARBA" id="ARBA00006337"/>
    </source>
</evidence>
<comment type="similarity">
    <text evidence="2">Belongs to the UPF0053 family.</text>
</comment>
<keyword evidence="5" id="KW-0677">Repeat</keyword>
<dbReference type="EMBL" id="CVTD020000016">
    <property type="protein sequence ID" value="CRZ34775.1"/>
    <property type="molecule type" value="Genomic_DNA"/>
</dbReference>
<evidence type="ECO:0000256" key="6">
    <source>
        <dbReference type="ARBA" id="ARBA00022989"/>
    </source>
</evidence>
<comment type="subcellular location">
    <subcellularLocation>
        <location evidence="1">Cell membrane</location>
        <topology evidence="1">Multi-pass membrane protein</topology>
    </subcellularLocation>
</comment>
<gene>
    <name evidence="14" type="ORF">HHT355_1574</name>
</gene>
<keyword evidence="7 9" id="KW-0129">CBS domain</keyword>